<keyword evidence="2" id="KW-0472">Membrane</keyword>
<keyword evidence="4" id="KW-1185">Reference proteome</keyword>
<accession>A0A182VA11</accession>
<reference evidence="3" key="1">
    <citation type="submission" date="2020-05" db="UniProtKB">
        <authorList>
            <consortium name="EnsemblMetazoa"/>
        </authorList>
    </citation>
    <scope>IDENTIFICATION</scope>
    <source>
        <strain evidence="3">MAF</strain>
    </source>
</reference>
<evidence type="ECO:0000256" key="2">
    <source>
        <dbReference type="SAM" id="Phobius"/>
    </source>
</evidence>
<evidence type="ECO:0000313" key="3">
    <source>
        <dbReference type="EnsemblMetazoa" id="AMEM011402-PA"/>
    </source>
</evidence>
<feature type="compositionally biased region" description="Low complexity" evidence="1">
    <location>
        <begin position="464"/>
        <end position="490"/>
    </location>
</feature>
<evidence type="ECO:0000313" key="4">
    <source>
        <dbReference type="Proteomes" id="UP000075903"/>
    </source>
</evidence>
<evidence type="ECO:0000256" key="1">
    <source>
        <dbReference type="SAM" id="MobiDB-lite"/>
    </source>
</evidence>
<keyword evidence="2" id="KW-0812">Transmembrane</keyword>
<dbReference type="EnsemblMetazoa" id="AMEM011402-RA">
    <property type="protein sequence ID" value="AMEM011402-PA"/>
    <property type="gene ID" value="AMEM011402"/>
</dbReference>
<dbReference type="VEuPathDB" id="VectorBase:AMEM011402"/>
<dbReference type="AlphaFoldDB" id="A0A182VA11"/>
<proteinExistence type="predicted"/>
<feature type="transmembrane region" description="Helical" evidence="2">
    <location>
        <begin position="372"/>
        <end position="391"/>
    </location>
</feature>
<keyword evidence="2" id="KW-1133">Transmembrane helix</keyword>
<protein>
    <submittedName>
        <fullName evidence="3">Uncharacterized protein</fullName>
    </submittedName>
</protein>
<name>A0A182VA11_ANOME</name>
<feature type="region of interest" description="Disordered" evidence="1">
    <location>
        <begin position="463"/>
        <end position="490"/>
    </location>
</feature>
<dbReference type="Proteomes" id="UP000075903">
    <property type="component" value="Unassembled WGS sequence"/>
</dbReference>
<organism evidence="3 4">
    <name type="scientific">Anopheles merus</name>
    <name type="common">Mosquito</name>
    <dbReference type="NCBI Taxonomy" id="30066"/>
    <lineage>
        <taxon>Eukaryota</taxon>
        <taxon>Metazoa</taxon>
        <taxon>Ecdysozoa</taxon>
        <taxon>Arthropoda</taxon>
        <taxon>Hexapoda</taxon>
        <taxon>Insecta</taxon>
        <taxon>Pterygota</taxon>
        <taxon>Neoptera</taxon>
        <taxon>Endopterygota</taxon>
        <taxon>Diptera</taxon>
        <taxon>Nematocera</taxon>
        <taxon>Culicoidea</taxon>
        <taxon>Culicidae</taxon>
        <taxon>Anophelinae</taxon>
        <taxon>Anopheles</taxon>
    </lineage>
</organism>
<sequence>MSWENTDLEFLDTASPYASGTCCQPLSPSFRPQLSVASAFRLLRLRSKSKNSMSASHLVASHGSTVFDSWYSARAPVRHDREQIRVRVVPFAHQPQQLVARVPIELQRAQLHLHRDDARQRIAYRGQRVAVVGRDARHRIGVQNCFSASHCRLMTGGVKCKKFGIFISSALANLPGDIWLRFVTYPCRIGSGTADGLNVRGPGHTAPQSWSVAICCELCYKPSSSRPPERAPSSCNRVDCNRMPTVCTERLHSSGQGPQARASKAISIPFRACVLKRCKRQPQLPLSNTCGSTFDSTSTLENSDSVSESLLLPISNVELAILPMPLESSDTFSLFLSAMSPDGDCGTFFFDKESIIAWLTTNRGTLRRWETGAVVVVAVILPIAFACFVGVRREMGGRDKMPPPAKLVVLNDIVRLTILGFLKMLRSVAVSSFALSPCSEHVSGSDSLPSFSFDRFIAPPAAPPTTESIVEPSSSSPSGGKSTASSEQSDRLAMSSRLLLLRSMSFRSCCWQSSSKKVTPRCRWFSFTSRFSLSYVTLSSRSMLRSSR</sequence>